<dbReference type="AlphaFoldDB" id="A0A6J7QH14"/>
<dbReference type="EMBL" id="CAFBPM010000003">
    <property type="protein sequence ID" value="CAB5013504.1"/>
    <property type="molecule type" value="Genomic_DNA"/>
</dbReference>
<dbReference type="GO" id="GO:0052592">
    <property type="term" value="F:oxidoreductase activity, acting on CH or CH2 groups, with an iron-sulfur protein as acceptor"/>
    <property type="evidence" value="ECO:0007669"/>
    <property type="project" value="TreeGrafter"/>
</dbReference>
<dbReference type="PROSITE" id="PS51379">
    <property type="entry name" value="4FE4S_FER_2"/>
    <property type="match status" value="1"/>
</dbReference>
<sequence length="372" mass="40590">MSQEKPQWTELYNEVVTSGLCTGCAACVIACPHDVLNYDDQNGVYKPFHLDIDGDFENCTHGEKGCTLCTRACPRFRDWETEIDEKRFGRARSDEEIFGVSLDIVLTRATDPELAEVGQDGGFVSALLTFALENDHIDAALVSSLEGDGSSWQAKPAMIRTRQEVLDTAGSRYTYSANTLAYPEAVEVGAERIALVGMGCQASAPGAMQARKAGKIARRLGLTIGLLCSKTFDDSIFEELFTAKYNIARSDIVKMNIKGVFQLWLRDGSYVEVPLKECHAYTREGCKSCPDFAAEHADISTGGIGSFNDWTLTIIRTEAGRDLLNAMVEAGAVEVRPGDDDPDAIALLRRLSGVSRKRWPATAVAAPSLRTP</sequence>
<dbReference type="SUPFAM" id="SSF54862">
    <property type="entry name" value="4Fe-4S ferredoxins"/>
    <property type="match status" value="1"/>
</dbReference>
<evidence type="ECO:0000313" key="3">
    <source>
        <dbReference type="EMBL" id="CAB4867850.1"/>
    </source>
</evidence>
<dbReference type="Pfam" id="PF04432">
    <property type="entry name" value="FrhB_FdhB_C"/>
    <property type="match status" value="1"/>
</dbReference>
<evidence type="ECO:0000313" key="4">
    <source>
        <dbReference type="EMBL" id="CAB5013504.1"/>
    </source>
</evidence>
<dbReference type="InterPro" id="IPR017900">
    <property type="entry name" value="4Fe4S_Fe_S_CS"/>
</dbReference>
<evidence type="ECO:0000259" key="1">
    <source>
        <dbReference type="PROSITE" id="PS51379"/>
    </source>
</evidence>
<proteinExistence type="predicted"/>
<dbReference type="InterPro" id="IPR007516">
    <property type="entry name" value="Co_F420_Hydgase/DH_bsu_N"/>
</dbReference>
<dbReference type="Pfam" id="PF12838">
    <property type="entry name" value="Fer4_7"/>
    <property type="match status" value="1"/>
</dbReference>
<dbReference type="Pfam" id="PF04422">
    <property type="entry name" value="FrhB_FdhB_N"/>
    <property type="match status" value="1"/>
</dbReference>
<dbReference type="InterPro" id="IPR045220">
    <property type="entry name" value="FRHB/FDHB/HCAR-like"/>
</dbReference>
<gene>
    <name evidence="2" type="ORF">UFOPK3164_00713</name>
    <name evidence="3" type="ORF">UFOPK3427_00603</name>
    <name evidence="4" type="ORF">UFOPK4112_00454</name>
</gene>
<reference evidence="4" key="1">
    <citation type="submission" date="2020-05" db="EMBL/GenBank/DDBJ databases">
        <authorList>
            <person name="Chiriac C."/>
            <person name="Salcher M."/>
            <person name="Ghai R."/>
            <person name="Kavagutti S V."/>
        </authorList>
    </citation>
    <scope>NUCLEOTIDE SEQUENCE</scope>
</reference>
<accession>A0A6J7QH14</accession>
<organism evidence="4">
    <name type="scientific">freshwater metagenome</name>
    <dbReference type="NCBI Taxonomy" id="449393"/>
    <lineage>
        <taxon>unclassified sequences</taxon>
        <taxon>metagenomes</taxon>
        <taxon>ecological metagenomes</taxon>
    </lineage>
</organism>
<dbReference type="PROSITE" id="PS00198">
    <property type="entry name" value="4FE4S_FER_1"/>
    <property type="match status" value="1"/>
</dbReference>
<dbReference type="PANTHER" id="PTHR31332:SF0">
    <property type="entry name" value="7-HYDROXYMETHYL CHLOROPHYLL A REDUCTASE, CHLOROPLASTIC"/>
    <property type="match status" value="1"/>
</dbReference>
<dbReference type="InterPro" id="IPR007525">
    <property type="entry name" value="FrhB_FdhB_C"/>
</dbReference>
<feature type="domain" description="4Fe-4S ferredoxin-type" evidence="1">
    <location>
        <begin position="12"/>
        <end position="41"/>
    </location>
</feature>
<protein>
    <submittedName>
        <fullName evidence="4">Unannotated protein</fullName>
    </submittedName>
</protein>
<dbReference type="InterPro" id="IPR017896">
    <property type="entry name" value="4Fe4S_Fe-S-bd"/>
</dbReference>
<dbReference type="PANTHER" id="PTHR31332">
    <property type="entry name" value="7-HYDROXYMETHYL CHLOROPHYLL A REDUCTASE, CHLOROPLASTIC"/>
    <property type="match status" value="1"/>
</dbReference>
<dbReference type="EMBL" id="CAFBLT010000001">
    <property type="protein sequence ID" value="CAB4867850.1"/>
    <property type="molecule type" value="Genomic_DNA"/>
</dbReference>
<dbReference type="Gene3D" id="3.30.70.20">
    <property type="match status" value="1"/>
</dbReference>
<evidence type="ECO:0000313" key="2">
    <source>
        <dbReference type="EMBL" id="CAB4825411.1"/>
    </source>
</evidence>
<name>A0A6J7QH14_9ZZZZ</name>
<dbReference type="EMBL" id="CAFABE010000025">
    <property type="protein sequence ID" value="CAB4825411.1"/>
    <property type="molecule type" value="Genomic_DNA"/>
</dbReference>